<evidence type="ECO:0000259" key="6">
    <source>
        <dbReference type="Pfam" id="PF09924"/>
    </source>
</evidence>
<evidence type="ECO:0000256" key="3">
    <source>
        <dbReference type="ARBA" id="ARBA00022692"/>
    </source>
</evidence>
<evidence type="ECO:0000256" key="2">
    <source>
        <dbReference type="ARBA" id="ARBA00022475"/>
    </source>
</evidence>
<reference evidence="7 8" key="1">
    <citation type="journal article" date="2015" name="Fungal Genet. Biol.">
        <title>Evolution of novel wood decay mechanisms in Agaricales revealed by the genome sequences of Fistulina hepatica and Cylindrobasidium torrendii.</title>
        <authorList>
            <person name="Floudas D."/>
            <person name="Held B.W."/>
            <person name="Riley R."/>
            <person name="Nagy L.G."/>
            <person name="Koehler G."/>
            <person name="Ransdell A.S."/>
            <person name="Younus H."/>
            <person name="Chow J."/>
            <person name="Chiniquy J."/>
            <person name="Lipzen A."/>
            <person name="Tritt A."/>
            <person name="Sun H."/>
            <person name="Haridas S."/>
            <person name="LaButti K."/>
            <person name="Ohm R.A."/>
            <person name="Kues U."/>
            <person name="Blanchette R.A."/>
            <person name="Grigoriev I.V."/>
            <person name="Minto R.E."/>
            <person name="Hibbett D.S."/>
        </authorList>
    </citation>
    <scope>NUCLEOTIDE SEQUENCE [LARGE SCALE GENOMIC DNA]</scope>
    <source>
        <strain evidence="7 8">FP15055 ss-10</strain>
    </source>
</reference>
<name>A0A0D7B342_9AGAR</name>
<keyword evidence="5" id="KW-0472">Membrane</keyword>
<dbReference type="GO" id="GO:0005886">
    <property type="term" value="C:plasma membrane"/>
    <property type="evidence" value="ECO:0007669"/>
    <property type="project" value="UniProtKB-SubCell"/>
</dbReference>
<dbReference type="Pfam" id="PF09924">
    <property type="entry name" value="LPG_synthase_C"/>
    <property type="match status" value="1"/>
</dbReference>
<dbReference type="OrthoDB" id="372395at2759"/>
<dbReference type="Proteomes" id="UP000054007">
    <property type="component" value="Unassembled WGS sequence"/>
</dbReference>
<evidence type="ECO:0000313" key="8">
    <source>
        <dbReference type="Proteomes" id="UP000054007"/>
    </source>
</evidence>
<keyword evidence="8" id="KW-1185">Reference proteome</keyword>
<evidence type="ECO:0000256" key="1">
    <source>
        <dbReference type="ARBA" id="ARBA00004651"/>
    </source>
</evidence>
<keyword evidence="4" id="KW-1133">Transmembrane helix</keyword>
<protein>
    <recommendedName>
        <fullName evidence="6">Phosphatidylglycerol lysyltransferase C-terminal domain-containing protein</fullName>
    </recommendedName>
</protein>
<dbReference type="AlphaFoldDB" id="A0A0D7B342"/>
<dbReference type="InterPro" id="IPR051211">
    <property type="entry name" value="PG_lysyltransferase"/>
</dbReference>
<keyword evidence="3" id="KW-0812">Transmembrane</keyword>
<evidence type="ECO:0000256" key="4">
    <source>
        <dbReference type="ARBA" id="ARBA00022989"/>
    </source>
</evidence>
<feature type="domain" description="Phosphatidylglycerol lysyltransferase C-terminal" evidence="6">
    <location>
        <begin position="52"/>
        <end position="330"/>
    </location>
</feature>
<sequence length="348" mass="38912">MSIAKNTIADLIATYGNSSATAWLEFERYHLWQAEPGQVPESTFAPIQGYMIRNKYIFAWGNPLVSDRRALPATVRAFVTWVRAQALVPVWCCIDEYMEKTVANVGWSTVDCIYEDVMDPAHLLSLTAAATVPPGKGKSGQGVVAKDLKKGLRRAEKAGVYITEVTDMWSNYMREEVHKGVERWRKTRTGPQIASTTFQPFTDEEHRRYWLAWANSEIVGILVLTPTNEHSYLIKGCASFPDAPRGTSEALIHKGLEDIYRESLKSGVPIPVSFGITASDGIRPISNLSGWKVTSMSKVYHSVSSATGLFRRADFRSKFDSERQPSYVAYTEGFGLDAIRCLLNLLKK</sequence>
<keyword evidence="2" id="KW-1003">Cell membrane</keyword>
<dbReference type="InterPro" id="IPR016181">
    <property type="entry name" value="Acyl_CoA_acyltransferase"/>
</dbReference>
<dbReference type="GO" id="GO:0016755">
    <property type="term" value="F:aminoacyltransferase activity"/>
    <property type="evidence" value="ECO:0007669"/>
    <property type="project" value="TreeGrafter"/>
</dbReference>
<dbReference type="GO" id="GO:0055091">
    <property type="term" value="P:phospholipid homeostasis"/>
    <property type="evidence" value="ECO:0007669"/>
    <property type="project" value="TreeGrafter"/>
</dbReference>
<evidence type="ECO:0000313" key="7">
    <source>
        <dbReference type="EMBL" id="KIY64897.1"/>
    </source>
</evidence>
<organism evidence="7 8">
    <name type="scientific">Cylindrobasidium torrendii FP15055 ss-10</name>
    <dbReference type="NCBI Taxonomy" id="1314674"/>
    <lineage>
        <taxon>Eukaryota</taxon>
        <taxon>Fungi</taxon>
        <taxon>Dikarya</taxon>
        <taxon>Basidiomycota</taxon>
        <taxon>Agaricomycotina</taxon>
        <taxon>Agaricomycetes</taxon>
        <taxon>Agaricomycetidae</taxon>
        <taxon>Agaricales</taxon>
        <taxon>Marasmiineae</taxon>
        <taxon>Physalacriaceae</taxon>
        <taxon>Cylindrobasidium</taxon>
    </lineage>
</organism>
<dbReference type="EMBL" id="KN880613">
    <property type="protein sequence ID" value="KIY64897.1"/>
    <property type="molecule type" value="Genomic_DNA"/>
</dbReference>
<accession>A0A0D7B342</accession>
<dbReference type="PANTHER" id="PTHR34697:SF2">
    <property type="entry name" value="PHOSPHATIDYLGLYCEROL LYSYLTRANSFERASE"/>
    <property type="match status" value="1"/>
</dbReference>
<comment type="subcellular location">
    <subcellularLocation>
        <location evidence="1">Cell membrane</location>
        <topology evidence="1">Multi-pass membrane protein</topology>
    </subcellularLocation>
</comment>
<proteinExistence type="predicted"/>
<evidence type="ECO:0000256" key="5">
    <source>
        <dbReference type="ARBA" id="ARBA00023136"/>
    </source>
</evidence>
<dbReference type="STRING" id="1314674.A0A0D7B342"/>
<dbReference type="PANTHER" id="PTHR34697">
    <property type="entry name" value="PHOSPHATIDYLGLYCEROL LYSYLTRANSFERASE"/>
    <property type="match status" value="1"/>
</dbReference>
<gene>
    <name evidence="7" type="ORF">CYLTODRAFT_357747</name>
</gene>
<dbReference type="SUPFAM" id="SSF55729">
    <property type="entry name" value="Acyl-CoA N-acyltransferases (Nat)"/>
    <property type="match status" value="1"/>
</dbReference>
<dbReference type="InterPro" id="IPR024320">
    <property type="entry name" value="LPG_synthase_C"/>
</dbReference>